<feature type="compositionally biased region" description="Acidic residues" evidence="1">
    <location>
        <begin position="231"/>
        <end position="255"/>
    </location>
</feature>
<protein>
    <submittedName>
        <fullName evidence="2">Uncharacterized protein</fullName>
    </submittedName>
</protein>
<reference evidence="2" key="1">
    <citation type="journal article" date="2019" name="Sci. Rep.">
        <title>Draft genome of Tanacetum cinerariifolium, the natural source of mosquito coil.</title>
        <authorList>
            <person name="Yamashiro T."/>
            <person name="Shiraishi A."/>
            <person name="Satake H."/>
            <person name="Nakayama K."/>
        </authorList>
    </citation>
    <scope>NUCLEOTIDE SEQUENCE</scope>
</reference>
<dbReference type="AlphaFoldDB" id="A0A699I5X1"/>
<feature type="compositionally biased region" description="Basic and acidic residues" evidence="1">
    <location>
        <begin position="563"/>
        <end position="579"/>
    </location>
</feature>
<evidence type="ECO:0000313" key="2">
    <source>
        <dbReference type="EMBL" id="GEZ24572.1"/>
    </source>
</evidence>
<proteinExistence type="predicted"/>
<feature type="compositionally biased region" description="Basic and acidic residues" evidence="1">
    <location>
        <begin position="541"/>
        <end position="551"/>
    </location>
</feature>
<accession>A0A699I5X1</accession>
<feature type="compositionally biased region" description="Polar residues" evidence="1">
    <location>
        <begin position="580"/>
        <end position="597"/>
    </location>
</feature>
<feature type="region of interest" description="Disordered" evidence="1">
    <location>
        <begin position="205"/>
        <end position="323"/>
    </location>
</feature>
<sequence>MFDVNVLDGEEVFVEQEVSGQNKNVVEEVIDEVTLAQALKELRNRKPKDKGLVIQEPGESTTTPTISSKQSHDNEMFDKAFKRANTFEDFRTELVQEKEKRAGKELVQESTKKQKVEDDKETTVLKQLMEIIPDKEEVAIDAIPLAVKHEKTQVYGAILPQQLTNQAMLESEAYKTYYAYAYGEKTPRPLNKLSWLPKKIKKDFHMSHESGSSDEVDIQSKNDEESWTFSQDEDDVDEDTYVNDDSEETESDNDRDDLTHPNLSTYKAYNEEEKEKADDEEVSSNQRVSTPKEYELTEEKEENKEGGDEDMKGEQEQDEENDMYRDVNINLERSDAEMTNAQANQDTEDTHDTCIDSILNPNIQSETLVNVLVFVAAKTPSSDTTIPQPPIPNVQPLQQTTDERSSRCGCSAIKNKLREEAQAENQEFINRVDSTMKTIIKEQVQAQVYKIMPKIEKYVTESLEAKVLVRLTNQPQSSYAVAASLSKFELKKILIDKIEENKSINKSYIQKNLYNALVESYNFKKYIITSYGNVVTLMRGRDDQDKDEDPRAGSNRGSKIRRSCKEAKSSKEPTQKESKSTSLLKCASRSQPKSSGKSAYAEEHDKKLMTWKIKHIKSSIQEMMILKIMKYFGYNHLEEIIVRRQDDQLYNFREGYFKRLCRQEIKDMLLLLVQNKLTNLNLVERYALNVALRMFTRRIVIQERVEDLQLGVKSYQKKINLKKPDTYRLDLKRMTLYTTYPGIQGIIYEDEMDRNCLMHTDELHKFNDGILNHVCTALNDIATGIEMDYLPKRRWSKQDKQRDHAMIIAFNKKLRDRRLMRNLEKFIGGRPYGGDLRLMERTI</sequence>
<feature type="region of interest" description="Disordered" evidence="1">
    <location>
        <begin position="381"/>
        <end position="406"/>
    </location>
</feature>
<comment type="caution">
    <text evidence="2">The sequence shown here is derived from an EMBL/GenBank/DDBJ whole genome shotgun (WGS) entry which is preliminary data.</text>
</comment>
<feature type="compositionally biased region" description="Basic and acidic residues" evidence="1">
    <location>
        <begin position="290"/>
        <end position="315"/>
    </location>
</feature>
<dbReference type="EMBL" id="BKCJ010256577">
    <property type="protein sequence ID" value="GEZ24572.1"/>
    <property type="molecule type" value="Genomic_DNA"/>
</dbReference>
<gene>
    <name evidence="2" type="ORF">Tci_496545</name>
</gene>
<feature type="region of interest" description="Disordered" evidence="1">
    <location>
        <begin position="541"/>
        <end position="601"/>
    </location>
</feature>
<organism evidence="2">
    <name type="scientific">Tanacetum cinerariifolium</name>
    <name type="common">Dalmatian daisy</name>
    <name type="synonym">Chrysanthemum cinerariifolium</name>
    <dbReference type="NCBI Taxonomy" id="118510"/>
    <lineage>
        <taxon>Eukaryota</taxon>
        <taxon>Viridiplantae</taxon>
        <taxon>Streptophyta</taxon>
        <taxon>Embryophyta</taxon>
        <taxon>Tracheophyta</taxon>
        <taxon>Spermatophyta</taxon>
        <taxon>Magnoliopsida</taxon>
        <taxon>eudicotyledons</taxon>
        <taxon>Gunneridae</taxon>
        <taxon>Pentapetalae</taxon>
        <taxon>asterids</taxon>
        <taxon>campanulids</taxon>
        <taxon>Asterales</taxon>
        <taxon>Asteraceae</taxon>
        <taxon>Asteroideae</taxon>
        <taxon>Anthemideae</taxon>
        <taxon>Anthemidinae</taxon>
        <taxon>Tanacetum</taxon>
    </lineage>
</organism>
<evidence type="ECO:0000256" key="1">
    <source>
        <dbReference type="SAM" id="MobiDB-lite"/>
    </source>
</evidence>
<name>A0A699I5X1_TANCI</name>